<evidence type="ECO:0000256" key="5">
    <source>
        <dbReference type="ARBA" id="ARBA00023239"/>
    </source>
</evidence>
<evidence type="ECO:0000256" key="4">
    <source>
        <dbReference type="ARBA" id="ARBA00023157"/>
    </source>
</evidence>
<evidence type="ECO:0000256" key="1">
    <source>
        <dbReference type="ARBA" id="ARBA00000110"/>
    </source>
</evidence>
<dbReference type="GO" id="GO:0008081">
    <property type="term" value="F:phosphoric diester hydrolase activity"/>
    <property type="evidence" value="ECO:0007669"/>
    <property type="project" value="InterPro"/>
</dbReference>
<dbReference type="InterPro" id="IPR051057">
    <property type="entry name" value="PI-PLC_domain"/>
</dbReference>
<reference evidence="7" key="1">
    <citation type="submission" date="2018-03" db="EMBL/GenBank/DDBJ databases">
        <title>The relapsing fever spirochete Borrelia turicatae persists in the highly oxidative environment of its soft-bodied tick vector.</title>
        <authorList>
            <person name="Bourret T.J."/>
            <person name="Boyle W.K."/>
            <person name="Valenzuela J.G."/>
            <person name="Oliveira F."/>
            <person name="Lopez J.E."/>
        </authorList>
    </citation>
    <scope>NUCLEOTIDE SEQUENCE</scope>
    <source>
        <strain evidence="7">Kansas strain/isolate</strain>
        <tissue evidence="7">Salivary glands</tissue>
    </source>
</reference>
<protein>
    <submittedName>
        <fullName evidence="7">Putative phosphatidylinositol-specific phospholipase c x domain-containing protein</fullName>
    </submittedName>
</protein>
<dbReference type="PROSITE" id="PS50007">
    <property type="entry name" value="PIPLC_X_DOMAIN"/>
    <property type="match status" value="1"/>
</dbReference>
<keyword evidence="4" id="KW-1015">Disulfide bond</keyword>
<evidence type="ECO:0000259" key="6">
    <source>
        <dbReference type="SMART" id="SM00148"/>
    </source>
</evidence>
<keyword evidence="2" id="KW-0479">Metal-binding</keyword>
<accession>A0A2R5L7L7</accession>
<dbReference type="InterPro" id="IPR042158">
    <property type="entry name" value="PLCXD1/2/3"/>
</dbReference>
<dbReference type="Gene3D" id="3.20.20.190">
    <property type="entry name" value="Phosphatidylinositol (PI) phosphodiesterase"/>
    <property type="match status" value="1"/>
</dbReference>
<dbReference type="InterPro" id="IPR000909">
    <property type="entry name" value="PLipase_C_PInositol-sp_X_dom"/>
</dbReference>
<dbReference type="SUPFAM" id="SSF51695">
    <property type="entry name" value="PLC-like phosphodiesterases"/>
    <property type="match status" value="1"/>
</dbReference>
<dbReference type="GO" id="GO:0046872">
    <property type="term" value="F:metal ion binding"/>
    <property type="evidence" value="ECO:0007669"/>
    <property type="project" value="UniProtKB-KW"/>
</dbReference>
<evidence type="ECO:0000313" key="7">
    <source>
        <dbReference type="EMBL" id="MBY05455.1"/>
    </source>
</evidence>
<proteinExistence type="predicted"/>
<dbReference type="SMART" id="SM00148">
    <property type="entry name" value="PLCXc"/>
    <property type="match status" value="1"/>
</dbReference>
<evidence type="ECO:0000256" key="2">
    <source>
        <dbReference type="ARBA" id="ARBA00022723"/>
    </source>
</evidence>
<dbReference type="CDD" id="cd08616">
    <property type="entry name" value="PI-PLCXD1c"/>
    <property type="match status" value="1"/>
</dbReference>
<dbReference type="PANTHER" id="PTHR13593">
    <property type="match status" value="1"/>
</dbReference>
<comment type="catalytic activity">
    <reaction evidence="1">
        <text>an N-(acyl)-sphingosylphosphoethanolamine = an N-(acyl)-sphingosyl-1,3-cyclic phosphate + ethanolamine</text>
        <dbReference type="Rhea" id="RHEA:60648"/>
        <dbReference type="ChEBI" id="CHEBI:57603"/>
        <dbReference type="ChEBI" id="CHEBI:143891"/>
        <dbReference type="ChEBI" id="CHEBI:143892"/>
    </reaction>
</comment>
<feature type="domain" description="Phosphatidylinositol-specific phospholipase C X" evidence="6">
    <location>
        <begin position="23"/>
        <end position="189"/>
    </location>
</feature>
<dbReference type="GO" id="GO:0006629">
    <property type="term" value="P:lipid metabolic process"/>
    <property type="evidence" value="ECO:0007669"/>
    <property type="project" value="InterPro"/>
</dbReference>
<keyword evidence="3" id="KW-0460">Magnesium</keyword>
<name>A0A2R5L7L7_9ACAR</name>
<sequence>MASQSDDSISVDLENWMSKLPQELHSVPINNLSIPGSHNSGSYSLSPQSPVAPDNEIYGTQLIKTLGPIGKHILYSWSLTQSETAKQQLCAGIRYFDLRIATKSDPKDQNLYIVHGLYGYAIDNFFLEVKAFLDEHPREVLLLHFQHFYNMSDDDHQRLLHKLTSTFGALMCQFTEKLENLTLTSLWRKGSQVLSFYNHDRLAKYHPFLWPASYIPNPWPNTDNVSALVTFWDNQIAKGRDANRFSVLQGVGTPQATTVAFHICSSLRTLIVPKVNVALDSWVVGKVPGGEHGVNVVMCDFMEMDDYHMPKLVVDLNAKLLENLA</sequence>
<evidence type="ECO:0000256" key="3">
    <source>
        <dbReference type="ARBA" id="ARBA00022842"/>
    </source>
</evidence>
<dbReference type="InterPro" id="IPR017946">
    <property type="entry name" value="PLC-like_Pdiesterase_TIM-brl"/>
</dbReference>
<dbReference type="EMBL" id="GGLE01001329">
    <property type="protein sequence ID" value="MBY05455.1"/>
    <property type="molecule type" value="Transcribed_RNA"/>
</dbReference>
<dbReference type="PANTHER" id="PTHR13593:SF113">
    <property type="entry name" value="SI:DKEY-266F7.9"/>
    <property type="match status" value="1"/>
</dbReference>
<dbReference type="GO" id="GO:0016829">
    <property type="term" value="F:lyase activity"/>
    <property type="evidence" value="ECO:0007669"/>
    <property type="project" value="UniProtKB-KW"/>
</dbReference>
<dbReference type="AlphaFoldDB" id="A0A2R5L7L7"/>
<keyword evidence="5" id="KW-0456">Lyase</keyword>
<organism evidence="7">
    <name type="scientific">Ornithodoros turicata</name>
    <dbReference type="NCBI Taxonomy" id="34597"/>
    <lineage>
        <taxon>Eukaryota</taxon>
        <taxon>Metazoa</taxon>
        <taxon>Ecdysozoa</taxon>
        <taxon>Arthropoda</taxon>
        <taxon>Chelicerata</taxon>
        <taxon>Arachnida</taxon>
        <taxon>Acari</taxon>
        <taxon>Parasitiformes</taxon>
        <taxon>Ixodida</taxon>
        <taxon>Ixodoidea</taxon>
        <taxon>Argasidae</taxon>
        <taxon>Ornithodorinae</taxon>
        <taxon>Ornithodoros</taxon>
    </lineage>
</organism>